<feature type="transmembrane region" description="Helical" evidence="7">
    <location>
        <begin position="374"/>
        <end position="392"/>
    </location>
</feature>
<sequence>MATASLGPAYRRLWSATALANLGDGIRQAALPLLAITVTTNPLLVAGVAVAGQLPWLLFGLIAGAIVDRVDRRRLVAVVDIVRVALLAVLVAAIAADMAGLALIYLVAFGCGIGETLRDTAASTLLPPLVSRDDLDRANGRLVNAEIAGNELIGPPLGSYLTGVALMLPFAVNGGALAIAVVLILMLPTLFAPRRAPSGRLLAETGAGLRWLAGHRRLRTLTGLASLFVFTDSAWFAVLVLYVTDVLALPAAGYGLLLAAGAVGGLAGGASAARLGRVWGPGRTLAGALMVAAVGQLLLGLTSSTPVTAVGLVVGSFAFGVWNVISLTQRQKLTPDEMLGRVTSTARTTTMVASLVGALAGGVVASVFGLHAAVLFGVPLLVGAAVVCVVTFRS</sequence>
<dbReference type="PANTHER" id="PTHR23513:SF6">
    <property type="entry name" value="MAJOR FACILITATOR SUPERFAMILY ASSOCIATED DOMAIN-CONTAINING PROTEIN"/>
    <property type="match status" value="1"/>
</dbReference>
<evidence type="ECO:0000313" key="10">
    <source>
        <dbReference type="Proteomes" id="UP000763557"/>
    </source>
</evidence>
<dbReference type="RefSeq" id="WP_173129264.1">
    <property type="nucleotide sequence ID" value="NZ_CBCSGW010000005.1"/>
</dbReference>
<keyword evidence="5 7" id="KW-1133">Transmembrane helix</keyword>
<organism evidence="9 10">
    <name type="scientific">Kibdelosporangium persicum</name>
    <dbReference type="NCBI Taxonomy" id="2698649"/>
    <lineage>
        <taxon>Bacteria</taxon>
        <taxon>Bacillati</taxon>
        <taxon>Actinomycetota</taxon>
        <taxon>Actinomycetes</taxon>
        <taxon>Pseudonocardiales</taxon>
        <taxon>Pseudonocardiaceae</taxon>
        <taxon>Kibdelosporangium</taxon>
    </lineage>
</organism>
<keyword evidence="4 7" id="KW-0812">Transmembrane</keyword>
<name>A0ABX2F244_9PSEU</name>
<dbReference type="InterPro" id="IPR010290">
    <property type="entry name" value="TM_effector"/>
</dbReference>
<comment type="subcellular location">
    <subcellularLocation>
        <location evidence="1">Cell membrane</location>
        <topology evidence="1">Multi-pass membrane protein</topology>
    </subcellularLocation>
</comment>
<protein>
    <submittedName>
        <fullName evidence="9">Transmembrane secretion effector</fullName>
    </submittedName>
</protein>
<dbReference type="SUPFAM" id="SSF103473">
    <property type="entry name" value="MFS general substrate transporter"/>
    <property type="match status" value="1"/>
</dbReference>
<comment type="caution">
    <text evidence="9">The sequence shown here is derived from an EMBL/GenBank/DDBJ whole genome shotgun (WGS) entry which is preliminary data.</text>
</comment>
<dbReference type="Pfam" id="PF05977">
    <property type="entry name" value="MFS_3"/>
    <property type="match status" value="1"/>
</dbReference>
<feature type="transmembrane region" description="Helical" evidence="7">
    <location>
        <begin position="254"/>
        <end position="273"/>
    </location>
</feature>
<dbReference type="PROSITE" id="PS50850">
    <property type="entry name" value="MFS"/>
    <property type="match status" value="1"/>
</dbReference>
<evidence type="ECO:0000256" key="4">
    <source>
        <dbReference type="ARBA" id="ARBA00022692"/>
    </source>
</evidence>
<proteinExistence type="predicted"/>
<dbReference type="EMBL" id="JAAATY010000006">
    <property type="protein sequence ID" value="NRN65380.1"/>
    <property type="molecule type" value="Genomic_DNA"/>
</dbReference>
<feature type="transmembrane region" description="Helical" evidence="7">
    <location>
        <begin position="309"/>
        <end position="328"/>
    </location>
</feature>
<keyword evidence="10" id="KW-1185">Reference proteome</keyword>
<evidence type="ECO:0000256" key="5">
    <source>
        <dbReference type="ARBA" id="ARBA00022989"/>
    </source>
</evidence>
<dbReference type="Gene3D" id="1.20.1250.20">
    <property type="entry name" value="MFS general substrate transporter like domains"/>
    <property type="match status" value="1"/>
</dbReference>
<keyword evidence="6 7" id="KW-0472">Membrane</keyword>
<feature type="transmembrane region" description="Helical" evidence="7">
    <location>
        <begin position="285"/>
        <end position="303"/>
    </location>
</feature>
<dbReference type="InterPro" id="IPR020846">
    <property type="entry name" value="MFS_dom"/>
</dbReference>
<dbReference type="PANTHER" id="PTHR23513">
    <property type="entry name" value="INTEGRAL MEMBRANE EFFLUX PROTEIN-RELATED"/>
    <property type="match status" value="1"/>
</dbReference>
<accession>A0ABX2F244</accession>
<dbReference type="InterPro" id="IPR036259">
    <property type="entry name" value="MFS_trans_sf"/>
</dbReference>
<evidence type="ECO:0000256" key="2">
    <source>
        <dbReference type="ARBA" id="ARBA00022448"/>
    </source>
</evidence>
<evidence type="ECO:0000259" key="8">
    <source>
        <dbReference type="PROSITE" id="PS50850"/>
    </source>
</evidence>
<dbReference type="Proteomes" id="UP000763557">
    <property type="component" value="Unassembled WGS sequence"/>
</dbReference>
<evidence type="ECO:0000256" key="6">
    <source>
        <dbReference type="ARBA" id="ARBA00023136"/>
    </source>
</evidence>
<feature type="domain" description="Major facilitator superfamily (MFS) profile" evidence="8">
    <location>
        <begin position="1"/>
        <end position="394"/>
    </location>
</feature>
<feature type="transmembrane region" description="Helical" evidence="7">
    <location>
        <begin position="166"/>
        <end position="191"/>
    </location>
</feature>
<keyword evidence="2" id="KW-0813">Transport</keyword>
<feature type="transmembrane region" description="Helical" evidence="7">
    <location>
        <begin position="349"/>
        <end position="368"/>
    </location>
</feature>
<evidence type="ECO:0000256" key="7">
    <source>
        <dbReference type="SAM" id="Phobius"/>
    </source>
</evidence>
<evidence type="ECO:0000256" key="3">
    <source>
        <dbReference type="ARBA" id="ARBA00022475"/>
    </source>
</evidence>
<feature type="transmembrane region" description="Helical" evidence="7">
    <location>
        <begin position="84"/>
        <end position="108"/>
    </location>
</feature>
<evidence type="ECO:0000313" key="9">
    <source>
        <dbReference type="EMBL" id="NRN65380.1"/>
    </source>
</evidence>
<gene>
    <name evidence="9" type="ORF">GC106_25910</name>
</gene>
<evidence type="ECO:0000256" key="1">
    <source>
        <dbReference type="ARBA" id="ARBA00004651"/>
    </source>
</evidence>
<keyword evidence="3" id="KW-1003">Cell membrane</keyword>
<dbReference type="CDD" id="cd06173">
    <property type="entry name" value="MFS_MefA_like"/>
    <property type="match status" value="1"/>
</dbReference>
<reference evidence="9 10" key="1">
    <citation type="submission" date="2020-01" db="EMBL/GenBank/DDBJ databases">
        <title>Kibdelosporangium persica a novel Actinomycetes from a hot desert in Iran.</title>
        <authorList>
            <person name="Safaei N."/>
            <person name="Zaburannyi N."/>
            <person name="Mueller R."/>
            <person name="Wink J."/>
        </authorList>
    </citation>
    <scope>NUCLEOTIDE SEQUENCE [LARGE SCALE GENOMIC DNA]</scope>
    <source>
        <strain evidence="9 10">4NS15</strain>
    </source>
</reference>
<feature type="transmembrane region" description="Helical" evidence="7">
    <location>
        <begin position="43"/>
        <end position="63"/>
    </location>
</feature>
<feature type="transmembrane region" description="Helical" evidence="7">
    <location>
        <begin position="220"/>
        <end position="242"/>
    </location>
</feature>